<dbReference type="RefSeq" id="WP_358639651.1">
    <property type="nucleotide sequence ID" value="NZ_JBFAEV010000015.1"/>
</dbReference>
<name>A0ABW8LFH5_9ACTN</name>
<dbReference type="InterPro" id="IPR008278">
    <property type="entry name" value="4-PPantetheinyl_Trfase_dom"/>
</dbReference>
<evidence type="ECO:0000313" key="6">
    <source>
        <dbReference type="Proteomes" id="UP001620295"/>
    </source>
</evidence>
<feature type="domain" description="4'-phosphopantetheinyl transferase" evidence="3">
    <location>
        <begin position="136"/>
        <end position="201"/>
    </location>
</feature>
<gene>
    <name evidence="5" type="ORF">ACI2L5_06930</name>
</gene>
<dbReference type="PANTHER" id="PTHR12215">
    <property type="entry name" value="PHOSPHOPANTETHEINE TRANSFERASE"/>
    <property type="match status" value="1"/>
</dbReference>
<feature type="domain" description="4'-phosphopantetheinyl transferase N-terminal" evidence="4">
    <location>
        <begin position="49"/>
        <end position="131"/>
    </location>
</feature>
<comment type="caution">
    <text evidence="5">The sequence shown here is derived from an EMBL/GenBank/DDBJ whole genome shotgun (WGS) entry which is preliminary data.</text>
</comment>
<dbReference type="InterPro" id="IPR055066">
    <property type="entry name" value="AASDHPPT_N"/>
</dbReference>
<reference evidence="5 6" key="1">
    <citation type="submission" date="2024-11" db="EMBL/GenBank/DDBJ databases">
        <title>The Natural Products Discovery Center: Release of the First 8490 Sequenced Strains for Exploring Actinobacteria Biosynthetic Diversity.</title>
        <authorList>
            <person name="Kalkreuter E."/>
            <person name="Kautsar S.A."/>
            <person name="Yang D."/>
            <person name="Bader C.D."/>
            <person name="Teijaro C.N."/>
            <person name="Fluegel L."/>
            <person name="Davis C.M."/>
            <person name="Simpson J.R."/>
            <person name="Lauterbach L."/>
            <person name="Steele A.D."/>
            <person name="Gui C."/>
            <person name="Meng S."/>
            <person name="Li G."/>
            <person name="Viehrig K."/>
            <person name="Ye F."/>
            <person name="Su P."/>
            <person name="Kiefer A.F."/>
            <person name="Nichols A."/>
            <person name="Cepeda A.J."/>
            <person name="Yan W."/>
            <person name="Fan B."/>
            <person name="Jiang Y."/>
            <person name="Adhikari A."/>
            <person name="Zheng C.-J."/>
            <person name="Schuster L."/>
            <person name="Cowan T.M."/>
            <person name="Smanski M.J."/>
            <person name="Chevrette M.G."/>
            <person name="De Carvalho L.P.S."/>
            <person name="Shen B."/>
        </authorList>
    </citation>
    <scope>NUCLEOTIDE SEQUENCE [LARGE SCALE GENOMIC DNA]</scope>
    <source>
        <strain evidence="5 6">NPDC020863</strain>
    </source>
</reference>
<sequence>MTSPSAPRVVGRDPLPAAVAGAWPPGAPETWLLSVSRYISAMDQGAPGKILDAEERERAAKFVRTEDQQRYTAAHMGLRELLGGYLDMEPAAVPFTREDCPGCGGPHGRPAVVGAPLHFNMSHAGDLVLFAFAGSPVGADVEKVQPVSVVDQVAQSLHPTERAELAALAAADRPAAFARCWTRKEAYLKGIGTGLSQDPAISYVGTGEESVPVGPWALTDLPTDHLASVAADSDAADGPGYAAAYALLEQAP</sequence>
<dbReference type="SUPFAM" id="SSF56214">
    <property type="entry name" value="4'-phosphopantetheinyl transferase"/>
    <property type="match status" value="2"/>
</dbReference>
<dbReference type="EMBL" id="JBJDQH010000002">
    <property type="protein sequence ID" value="MFK4264661.1"/>
    <property type="molecule type" value="Genomic_DNA"/>
</dbReference>
<keyword evidence="2 5" id="KW-0808">Transferase</keyword>
<dbReference type="InterPro" id="IPR037143">
    <property type="entry name" value="4-PPantetheinyl_Trfase_dom_sf"/>
</dbReference>
<comment type="similarity">
    <text evidence="1">Belongs to the P-Pant transferase superfamily. Gsp/Sfp/HetI/AcpT family.</text>
</comment>
<dbReference type="Proteomes" id="UP001620295">
    <property type="component" value="Unassembled WGS sequence"/>
</dbReference>
<dbReference type="Gene3D" id="3.90.470.20">
    <property type="entry name" value="4'-phosphopantetheinyl transferase domain"/>
    <property type="match status" value="1"/>
</dbReference>
<evidence type="ECO:0000259" key="4">
    <source>
        <dbReference type="Pfam" id="PF22624"/>
    </source>
</evidence>
<dbReference type="Pfam" id="PF01648">
    <property type="entry name" value="ACPS"/>
    <property type="match status" value="1"/>
</dbReference>
<dbReference type="Pfam" id="PF22624">
    <property type="entry name" value="AASDHPPT_N"/>
    <property type="match status" value="1"/>
</dbReference>
<dbReference type="PANTHER" id="PTHR12215:SF10">
    <property type="entry name" value="L-AMINOADIPATE-SEMIALDEHYDE DEHYDROGENASE-PHOSPHOPANTETHEINYL TRANSFERASE"/>
    <property type="match status" value="1"/>
</dbReference>
<protein>
    <submittedName>
        <fullName evidence="5">4'-phosphopantetheinyl transferase family protein</fullName>
    </submittedName>
</protein>
<accession>A0ABW8LFH5</accession>
<evidence type="ECO:0000256" key="1">
    <source>
        <dbReference type="ARBA" id="ARBA00010990"/>
    </source>
</evidence>
<dbReference type="GO" id="GO:0016740">
    <property type="term" value="F:transferase activity"/>
    <property type="evidence" value="ECO:0007669"/>
    <property type="project" value="UniProtKB-KW"/>
</dbReference>
<keyword evidence="6" id="KW-1185">Reference proteome</keyword>
<evidence type="ECO:0000313" key="5">
    <source>
        <dbReference type="EMBL" id="MFK4264661.1"/>
    </source>
</evidence>
<evidence type="ECO:0000256" key="2">
    <source>
        <dbReference type="ARBA" id="ARBA00022679"/>
    </source>
</evidence>
<proteinExistence type="inferred from homology"/>
<dbReference type="InterPro" id="IPR050559">
    <property type="entry name" value="P-Pant_transferase_sf"/>
</dbReference>
<evidence type="ECO:0000259" key="3">
    <source>
        <dbReference type="Pfam" id="PF01648"/>
    </source>
</evidence>
<organism evidence="5 6">
    <name type="scientific">Streptomyces milbemycinicus</name>
    <dbReference type="NCBI Taxonomy" id="476552"/>
    <lineage>
        <taxon>Bacteria</taxon>
        <taxon>Bacillati</taxon>
        <taxon>Actinomycetota</taxon>
        <taxon>Actinomycetes</taxon>
        <taxon>Kitasatosporales</taxon>
        <taxon>Streptomycetaceae</taxon>
        <taxon>Streptomyces</taxon>
    </lineage>
</organism>